<feature type="compositionally biased region" description="Polar residues" evidence="4">
    <location>
        <begin position="111"/>
        <end position="120"/>
    </location>
</feature>
<dbReference type="RefSeq" id="WP_025227639.1">
    <property type="nucleotide sequence ID" value="NZ_CP007139.1"/>
</dbReference>
<protein>
    <submittedName>
        <fullName evidence="6">Transcriptional regulator, AraC family</fullName>
    </submittedName>
</protein>
<dbReference type="Pfam" id="PF12833">
    <property type="entry name" value="HTH_18"/>
    <property type="match status" value="1"/>
</dbReference>
<dbReference type="GO" id="GO:0003700">
    <property type="term" value="F:DNA-binding transcription factor activity"/>
    <property type="evidence" value="ECO:0007669"/>
    <property type="project" value="InterPro"/>
</dbReference>
<evidence type="ECO:0000256" key="4">
    <source>
        <dbReference type="SAM" id="MobiDB-lite"/>
    </source>
</evidence>
<feature type="domain" description="HTH araC/xylS-type" evidence="5">
    <location>
        <begin position="17"/>
        <end position="91"/>
    </location>
</feature>
<dbReference type="KEGG" id="fgi:OP10G_0323"/>
<keyword evidence="2" id="KW-0238">DNA-binding</keyword>
<evidence type="ECO:0000256" key="3">
    <source>
        <dbReference type="ARBA" id="ARBA00023163"/>
    </source>
</evidence>
<feature type="region of interest" description="Disordered" evidence="4">
    <location>
        <begin position="96"/>
        <end position="120"/>
    </location>
</feature>
<dbReference type="InterPro" id="IPR018060">
    <property type="entry name" value="HTH_AraC"/>
</dbReference>
<dbReference type="SMART" id="SM00342">
    <property type="entry name" value="HTH_ARAC"/>
    <property type="match status" value="1"/>
</dbReference>
<evidence type="ECO:0000259" key="5">
    <source>
        <dbReference type="PROSITE" id="PS01124"/>
    </source>
</evidence>
<proteinExistence type="predicted"/>
<dbReference type="AlphaFoldDB" id="A0A068NJL2"/>
<dbReference type="HOGENOM" id="CLU_2046190_0_0_0"/>
<dbReference type="Proteomes" id="UP000027982">
    <property type="component" value="Chromosome"/>
</dbReference>
<reference evidence="6 7" key="1">
    <citation type="journal article" date="2014" name="PLoS ONE">
        <title>The first complete genome sequence of the class fimbriimonadia in the phylum armatimonadetes.</title>
        <authorList>
            <person name="Hu Z.Y."/>
            <person name="Wang Y.Z."/>
            <person name="Im W.T."/>
            <person name="Wang S.Y."/>
            <person name="Zhao G.P."/>
            <person name="Zheng H.J."/>
            <person name="Quan Z.X."/>
        </authorList>
    </citation>
    <scope>NUCLEOTIDE SEQUENCE [LARGE SCALE GENOMIC DNA]</scope>
    <source>
        <strain evidence="6">Gsoil 348</strain>
    </source>
</reference>
<dbReference type="eggNOG" id="COG2207">
    <property type="taxonomic scope" value="Bacteria"/>
</dbReference>
<dbReference type="InterPro" id="IPR050204">
    <property type="entry name" value="AraC_XylS_family_regulators"/>
</dbReference>
<keyword evidence="3" id="KW-0804">Transcription</keyword>
<keyword evidence="7" id="KW-1185">Reference proteome</keyword>
<dbReference type="Gene3D" id="1.10.10.60">
    <property type="entry name" value="Homeodomain-like"/>
    <property type="match status" value="2"/>
</dbReference>
<evidence type="ECO:0000256" key="2">
    <source>
        <dbReference type="ARBA" id="ARBA00023125"/>
    </source>
</evidence>
<evidence type="ECO:0000256" key="1">
    <source>
        <dbReference type="ARBA" id="ARBA00023015"/>
    </source>
</evidence>
<name>A0A068NJL2_FIMGI</name>
<dbReference type="PANTHER" id="PTHR46796">
    <property type="entry name" value="HTH-TYPE TRANSCRIPTIONAL ACTIVATOR RHAS-RELATED"/>
    <property type="match status" value="1"/>
</dbReference>
<dbReference type="STRING" id="661478.OP10G_0323"/>
<dbReference type="OrthoDB" id="9816011at2"/>
<dbReference type="EMBL" id="CP007139">
    <property type="protein sequence ID" value="AIE83691.1"/>
    <property type="molecule type" value="Genomic_DNA"/>
</dbReference>
<dbReference type="PROSITE" id="PS01124">
    <property type="entry name" value="HTH_ARAC_FAMILY_2"/>
    <property type="match status" value="1"/>
</dbReference>
<evidence type="ECO:0000313" key="6">
    <source>
        <dbReference type="EMBL" id="AIE83691.1"/>
    </source>
</evidence>
<dbReference type="InterPro" id="IPR009057">
    <property type="entry name" value="Homeodomain-like_sf"/>
</dbReference>
<accession>A0A068NJL2</accession>
<evidence type="ECO:0000313" key="7">
    <source>
        <dbReference type="Proteomes" id="UP000027982"/>
    </source>
</evidence>
<sequence>MATSEKRSLAQYEQRLNDVLDYVEQNFDSPLPLERLADIAHFSPFHFHRLFKAYVGEAPHTFLRRLRLQKAIGLMEGKRRTLAEIAVECGFAWTPNGRTIPTPEGSPELSRGSQTRGETP</sequence>
<keyword evidence="1" id="KW-0805">Transcription regulation</keyword>
<gene>
    <name evidence="6" type="ORF">OP10G_0323</name>
</gene>
<organism evidence="6 7">
    <name type="scientific">Fimbriimonas ginsengisoli Gsoil 348</name>
    <dbReference type="NCBI Taxonomy" id="661478"/>
    <lineage>
        <taxon>Bacteria</taxon>
        <taxon>Bacillati</taxon>
        <taxon>Armatimonadota</taxon>
        <taxon>Fimbriimonadia</taxon>
        <taxon>Fimbriimonadales</taxon>
        <taxon>Fimbriimonadaceae</taxon>
        <taxon>Fimbriimonas</taxon>
    </lineage>
</organism>
<dbReference type="SUPFAM" id="SSF46689">
    <property type="entry name" value="Homeodomain-like"/>
    <property type="match status" value="1"/>
</dbReference>
<dbReference type="GO" id="GO:0043565">
    <property type="term" value="F:sequence-specific DNA binding"/>
    <property type="evidence" value="ECO:0007669"/>
    <property type="project" value="InterPro"/>
</dbReference>